<dbReference type="Proteomes" id="UP000241769">
    <property type="component" value="Unassembled WGS sequence"/>
</dbReference>
<dbReference type="AlphaFoldDB" id="A0A2P6NWV9"/>
<dbReference type="InParanoid" id="A0A2P6NWV9"/>
<dbReference type="EMBL" id="MDYQ01000010">
    <property type="protein sequence ID" value="PRP88443.1"/>
    <property type="molecule type" value="Genomic_DNA"/>
</dbReference>
<keyword evidence="2" id="KW-1185">Reference proteome</keyword>
<name>A0A2P6NWV9_9EUKA</name>
<protein>
    <submittedName>
        <fullName evidence="1">Uncharacterized protein</fullName>
    </submittedName>
</protein>
<evidence type="ECO:0000313" key="1">
    <source>
        <dbReference type="EMBL" id="PRP88443.1"/>
    </source>
</evidence>
<proteinExistence type="predicted"/>
<gene>
    <name evidence="1" type="ORF">PROFUN_03160</name>
</gene>
<reference evidence="1 2" key="1">
    <citation type="journal article" date="2018" name="Genome Biol. Evol.">
        <title>Multiple Roots of Fruiting Body Formation in Amoebozoa.</title>
        <authorList>
            <person name="Hillmann F."/>
            <person name="Forbes G."/>
            <person name="Novohradska S."/>
            <person name="Ferling I."/>
            <person name="Riege K."/>
            <person name="Groth M."/>
            <person name="Westermann M."/>
            <person name="Marz M."/>
            <person name="Spaller T."/>
            <person name="Winckler T."/>
            <person name="Schaap P."/>
            <person name="Glockner G."/>
        </authorList>
    </citation>
    <scope>NUCLEOTIDE SEQUENCE [LARGE SCALE GENOMIC DNA]</scope>
    <source>
        <strain evidence="1 2">Jena</strain>
    </source>
</reference>
<evidence type="ECO:0000313" key="2">
    <source>
        <dbReference type="Proteomes" id="UP000241769"/>
    </source>
</evidence>
<dbReference type="GO" id="GO:0030490">
    <property type="term" value="P:maturation of SSU-rRNA"/>
    <property type="evidence" value="ECO:0007669"/>
    <property type="project" value="InterPro"/>
</dbReference>
<accession>A0A2P6NWV9</accession>
<organism evidence="1 2">
    <name type="scientific">Planoprotostelium fungivorum</name>
    <dbReference type="NCBI Taxonomy" id="1890364"/>
    <lineage>
        <taxon>Eukaryota</taxon>
        <taxon>Amoebozoa</taxon>
        <taxon>Evosea</taxon>
        <taxon>Variosea</taxon>
        <taxon>Cavosteliida</taxon>
        <taxon>Cavosteliaceae</taxon>
        <taxon>Planoprotostelium</taxon>
    </lineage>
</organism>
<comment type="caution">
    <text evidence="1">The sequence shown here is derived from an EMBL/GenBank/DDBJ whole genome shotgun (WGS) entry which is preliminary data.</text>
</comment>
<dbReference type="GO" id="GO:0005730">
    <property type="term" value="C:nucleolus"/>
    <property type="evidence" value="ECO:0007669"/>
    <property type="project" value="TreeGrafter"/>
</dbReference>
<dbReference type="GO" id="GO:0003723">
    <property type="term" value="F:RNA binding"/>
    <property type="evidence" value="ECO:0007669"/>
    <property type="project" value="TreeGrafter"/>
</dbReference>
<dbReference type="PANTHER" id="PTHR15633:SF2">
    <property type="entry name" value="NUCLEOLAR PROTEIN 11"/>
    <property type="match status" value="1"/>
</dbReference>
<dbReference type="PANTHER" id="PTHR15633">
    <property type="entry name" value="NUCLEOLAR PROTEIN 11"/>
    <property type="match status" value="1"/>
</dbReference>
<sequence>MESTYTMYVTYTVIVSDDLQTSDATCIKSWPLSTSSSFTSGCLMMGIEKKAHLYGVVDKFMLLSWSYNLQGLVNTTVTRRSFNRELHKIHPLPDGAGIVLVFTDGRLEVVDKELKETSLSDHLSRFQKERKIVSSHITQIENQTVILILQQNIQDKHLFLSRFGIHHGEKEVAFGKTYDVPSRKEKLLHFSTTGHTGTLLWEDGTLEVIDVRSNRYGQLVSTHHIKMEEKEVKMTVAGQSVLTLSKKEKENFLTVWNMFYGIPYDHALVLNNVDISTLIETDKKGESNVLWIFPKAVAVTRMNQTKPTLSSLLSSIKEGKLSTLVSDAAPPMKSSIPLSTQETKNEEFMIAVQTTNQKVDHVLEKSKGQKDTWKPKDKQVFAASSFAMRKTLDDAVEKEDMNVLSWFVDNCPPSVSCHLSGLIQCLLKHEKTQQLDKLIARGLTMVTTDVAQLIRHYTSDRRYSKVTLNRLLAYPYGKSFRDQMVASLPLENTLILLEHLQSQFQTSDDTTGMLPLETTISWLSTTIGAHFSSFVVHTDIHERMEALRHTATHLLKQHETAQTLLGQLEMVQNKHTQLPQQSSQPYTITGFSFDKANFVTDLEPRRNV</sequence>
<dbReference type="InterPro" id="IPR042859">
    <property type="entry name" value="NOL11"/>
</dbReference>